<reference evidence="2" key="1">
    <citation type="submission" date="2023-07" db="EMBL/GenBank/DDBJ databases">
        <title>Genome content predicts the carbon catabolic preferences of heterotrophic bacteria.</title>
        <authorList>
            <person name="Gralka M."/>
        </authorList>
    </citation>
    <scope>NUCLEOTIDE SEQUENCE</scope>
    <source>
        <strain evidence="2">G2M05</strain>
    </source>
</reference>
<comment type="caution">
    <text evidence="2">The sequence shown here is derived from an EMBL/GenBank/DDBJ whole genome shotgun (WGS) entry which is preliminary data.</text>
</comment>
<dbReference type="PROSITE" id="PS50164">
    <property type="entry name" value="GIY_YIG"/>
    <property type="match status" value="1"/>
</dbReference>
<evidence type="ECO:0000313" key="2">
    <source>
        <dbReference type="EMBL" id="MDO6544683.1"/>
    </source>
</evidence>
<evidence type="ECO:0000313" key="3">
    <source>
        <dbReference type="Proteomes" id="UP001170624"/>
    </source>
</evidence>
<dbReference type="Proteomes" id="UP001170624">
    <property type="component" value="Unassembled WGS sequence"/>
</dbReference>
<dbReference type="CDD" id="cd10446">
    <property type="entry name" value="GIY-YIG_unchar_1"/>
    <property type="match status" value="1"/>
</dbReference>
<evidence type="ECO:0000259" key="1">
    <source>
        <dbReference type="PROSITE" id="PS50164"/>
    </source>
</evidence>
<dbReference type="Gene3D" id="3.40.1440.10">
    <property type="entry name" value="GIY-YIG endonuclease"/>
    <property type="match status" value="1"/>
</dbReference>
<dbReference type="EMBL" id="JAUOPU010000029">
    <property type="protein sequence ID" value="MDO6544683.1"/>
    <property type="molecule type" value="Genomic_DNA"/>
</dbReference>
<dbReference type="SUPFAM" id="SSF82771">
    <property type="entry name" value="GIY-YIG endonuclease"/>
    <property type="match status" value="1"/>
</dbReference>
<accession>A0AAW7YCX8</accession>
<name>A0AAW7YCX8_9GAMM</name>
<protein>
    <submittedName>
        <fullName evidence="2">GIY-YIG nuclease family protein</fullName>
    </submittedName>
</protein>
<dbReference type="InterPro" id="IPR035901">
    <property type="entry name" value="GIY-YIG_endonuc_sf"/>
</dbReference>
<feature type="domain" description="GIY-YIG" evidence="1">
    <location>
        <begin position="168"/>
        <end position="264"/>
    </location>
</feature>
<organism evidence="2 3">
    <name type="scientific">Photobacterium sanguinicancri</name>
    <dbReference type="NCBI Taxonomy" id="875932"/>
    <lineage>
        <taxon>Bacteria</taxon>
        <taxon>Pseudomonadati</taxon>
        <taxon>Pseudomonadota</taxon>
        <taxon>Gammaproteobacteria</taxon>
        <taxon>Vibrionales</taxon>
        <taxon>Vibrionaceae</taxon>
        <taxon>Photobacterium</taxon>
    </lineage>
</organism>
<proteinExistence type="predicted"/>
<dbReference type="AlphaFoldDB" id="A0AAW7YCX8"/>
<dbReference type="RefSeq" id="WP_281223508.1">
    <property type="nucleotide sequence ID" value="NZ_CANMLA010000034.1"/>
</dbReference>
<dbReference type="InterPro" id="IPR000305">
    <property type="entry name" value="GIY-YIG_endonuc"/>
</dbReference>
<gene>
    <name evidence="2" type="ORF">Q4568_19275</name>
</gene>
<sequence>MNIFEILNISSEDTKVHLAGNNGTADPLDLFFSGEFKVWQERQNKRNFGRKYILSLIKYSNDEQWLFGGVYESQGIQDSRDGHHYYKTTLTNVGQSLIGRLIVSYKRKGRNSYPNGESLVDSAFIHEIKSEPLAFSEFSKFKAVSLPRNHLELLFKNEYSSWKSALSSVSGVYLISDSKSGKLYVGSAYGDNGLWARWADYASNYHGNNKALKQLYSEFGEDAFNEFTYSILETCDLDTDKDVVIAIENLWKEKLLSREFGYNEN</sequence>